<comment type="cofactor">
    <cofactor evidence="1">
        <name>Mg(2+)</name>
        <dbReference type="ChEBI" id="CHEBI:18420"/>
    </cofactor>
    <text evidence="1">Binds 2 magnesium ions per subunit.</text>
</comment>
<dbReference type="PANTHER" id="PTHR16222">
    <property type="entry name" value="ADP-RIBOSYLGLYCOHYDROLASE"/>
    <property type="match status" value="1"/>
</dbReference>
<evidence type="ECO:0000256" key="2">
    <source>
        <dbReference type="SAM" id="MobiDB-lite"/>
    </source>
</evidence>
<dbReference type="SUPFAM" id="SSF101478">
    <property type="entry name" value="ADP-ribosylglycohydrolase"/>
    <property type="match status" value="1"/>
</dbReference>
<feature type="compositionally biased region" description="Low complexity" evidence="2">
    <location>
        <begin position="14"/>
        <end position="25"/>
    </location>
</feature>
<feature type="binding site" evidence="1">
    <location>
        <position position="98"/>
    </location>
    <ligand>
        <name>Mg(2+)</name>
        <dbReference type="ChEBI" id="CHEBI:18420"/>
        <label>1</label>
    </ligand>
</feature>
<dbReference type="Proteomes" id="UP000293781">
    <property type="component" value="Unassembled WGS sequence"/>
</dbReference>
<dbReference type="AlphaFoldDB" id="A0A4Q7UMW5"/>
<dbReference type="InterPro" id="IPR005502">
    <property type="entry name" value="Ribosyl_crysJ1"/>
</dbReference>
<keyword evidence="1" id="KW-0479">Metal-binding</keyword>
<dbReference type="Gene3D" id="1.10.4080.10">
    <property type="entry name" value="ADP-ribosylation/Crystallin J1"/>
    <property type="match status" value="1"/>
</dbReference>
<dbReference type="EMBL" id="SHKK01000001">
    <property type="protein sequence ID" value="RZT83017.1"/>
    <property type="molecule type" value="Genomic_DNA"/>
</dbReference>
<dbReference type="GO" id="GO:0016787">
    <property type="term" value="F:hydrolase activity"/>
    <property type="evidence" value="ECO:0007669"/>
    <property type="project" value="UniProtKB-KW"/>
</dbReference>
<proteinExistence type="predicted"/>
<feature type="binding site" evidence="1">
    <location>
        <position position="334"/>
    </location>
    <ligand>
        <name>Mg(2+)</name>
        <dbReference type="ChEBI" id="CHEBI:18420"/>
        <label>1</label>
    </ligand>
</feature>
<feature type="binding site" evidence="1">
    <location>
        <position position="336"/>
    </location>
    <ligand>
        <name>Mg(2+)</name>
        <dbReference type="ChEBI" id="CHEBI:18420"/>
        <label>1</label>
    </ligand>
</feature>
<gene>
    <name evidence="3" type="ORF">EV382_6337</name>
</gene>
<name>A0A4Q7UMW5_9ACTN</name>
<feature type="binding site" evidence="1">
    <location>
        <position position="337"/>
    </location>
    <ligand>
        <name>Mg(2+)</name>
        <dbReference type="ChEBI" id="CHEBI:18420"/>
        <label>1</label>
    </ligand>
</feature>
<sequence length="377" mass="39155">MMAAVIQNSAPRDSGPLSGRASGSLSGAVAGRASGSLSGAVAGRASGSVSGRASGSLFGLAYGDALGKPTEFLTVAEIERRYGPTGPRELSGEPALVTDDTQMALAVAWALHEAPSLTPEVVEPLLRRRFLAWAVSPDNNRAPGMTCLRACAELGRGLRWQEATVAGSKGCGANMRVTPVGLLDVDLDTLAGLAQLQAGLTHGHPTGLAASELTAYAVFALRAGTTLAELPAVLTERARSQRLVYREQWLDDLWQRPGVGTPEEFIARGWDECLAVLDRLTNALRRPDDGGDPCRATGEGWVAEEALATALLCAVRHADDPVTALARGATTAGDSDSIAALAGAFVGASVGMTAWPGEWADRIEYADQLATLGAAWD</sequence>
<accession>A0A4Q7UMW5</accession>
<feature type="region of interest" description="Disordered" evidence="2">
    <location>
        <begin position="1"/>
        <end position="25"/>
    </location>
</feature>
<feature type="compositionally biased region" description="Polar residues" evidence="2">
    <location>
        <begin position="1"/>
        <end position="11"/>
    </location>
</feature>
<dbReference type="Pfam" id="PF03747">
    <property type="entry name" value="ADP_ribosyl_GH"/>
    <property type="match status" value="1"/>
</dbReference>
<comment type="caution">
    <text evidence="3">The sequence shown here is derived from an EMBL/GenBank/DDBJ whole genome shotgun (WGS) entry which is preliminary data.</text>
</comment>
<dbReference type="InterPro" id="IPR036705">
    <property type="entry name" value="Ribosyl_crysJ1_sf"/>
</dbReference>
<protein>
    <submittedName>
        <fullName evidence="3">ADP-ribosylglycohydrolase</fullName>
    </submittedName>
</protein>
<evidence type="ECO:0000256" key="1">
    <source>
        <dbReference type="PIRSR" id="PIRSR605502-1"/>
    </source>
</evidence>
<feature type="binding site" evidence="1">
    <location>
        <position position="99"/>
    </location>
    <ligand>
        <name>Mg(2+)</name>
        <dbReference type="ChEBI" id="CHEBI:18420"/>
        <label>1</label>
    </ligand>
</feature>
<organism evidence="3 4">
    <name type="scientific">Micromonospora violae</name>
    <dbReference type="NCBI Taxonomy" id="1278207"/>
    <lineage>
        <taxon>Bacteria</taxon>
        <taxon>Bacillati</taxon>
        <taxon>Actinomycetota</taxon>
        <taxon>Actinomycetes</taxon>
        <taxon>Micromonosporales</taxon>
        <taxon>Micromonosporaceae</taxon>
        <taxon>Micromonospora</taxon>
    </lineage>
</organism>
<evidence type="ECO:0000313" key="3">
    <source>
        <dbReference type="EMBL" id="RZT83017.1"/>
    </source>
</evidence>
<keyword evidence="4" id="KW-1185">Reference proteome</keyword>
<dbReference type="PANTHER" id="PTHR16222:SF12">
    <property type="entry name" value="ADP-RIBOSYLGLYCOHYDROLASE-RELATED"/>
    <property type="match status" value="1"/>
</dbReference>
<reference evidence="3 4" key="1">
    <citation type="submission" date="2019-02" db="EMBL/GenBank/DDBJ databases">
        <title>Sequencing the genomes of 1000 actinobacteria strains.</title>
        <authorList>
            <person name="Klenk H.-P."/>
        </authorList>
    </citation>
    <scope>NUCLEOTIDE SEQUENCE [LARGE SCALE GENOMIC DNA]</scope>
    <source>
        <strain evidence="3 4">DSM 45888</strain>
    </source>
</reference>
<keyword evidence="1" id="KW-0460">Magnesium</keyword>
<dbReference type="InterPro" id="IPR050792">
    <property type="entry name" value="ADP-ribosylglycohydrolase"/>
</dbReference>
<keyword evidence="3" id="KW-0378">Hydrolase</keyword>
<feature type="binding site" evidence="1">
    <location>
        <position position="100"/>
    </location>
    <ligand>
        <name>Mg(2+)</name>
        <dbReference type="ChEBI" id="CHEBI:18420"/>
        <label>1</label>
    </ligand>
</feature>
<dbReference type="GO" id="GO:0046872">
    <property type="term" value="F:metal ion binding"/>
    <property type="evidence" value="ECO:0007669"/>
    <property type="project" value="UniProtKB-KW"/>
</dbReference>
<evidence type="ECO:0000313" key="4">
    <source>
        <dbReference type="Proteomes" id="UP000293781"/>
    </source>
</evidence>